<reference evidence="2 3" key="1">
    <citation type="submission" date="2019-09" db="EMBL/GenBank/DDBJ databases">
        <authorList>
            <person name="Ou C."/>
        </authorList>
    </citation>
    <scope>NUCLEOTIDE SEQUENCE [LARGE SCALE GENOMIC DNA]</scope>
    <source>
        <strain evidence="2">S2</strain>
        <tissue evidence="2">Leaf</tissue>
    </source>
</reference>
<name>A0A5N5GN26_9ROSA</name>
<dbReference type="Proteomes" id="UP000327157">
    <property type="component" value="Chromosome 15"/>
</dbReference>
<sequence>MDYKLKLPEGSKIHPAFHVSCLKKQVGTDIAVQPMLPYPLEDGLAQHVPEGILARRVYKKGKATGVQLLVQWLVQSGFGDFEMLDAGPVTPQQKVAIFRNGIAVCSGCSDYRGILFMNTKTMEDDIIVDPVESPEIVDDPFQTMEEHGGVCFGWEFIPQGKLSYILDGLNCDLSFKAEHRTENIGRIGIRGIWIRHIEKPKVGPRVSLHAPPQGGGLEGHAPLHMAADSPDSSENSTTPNIPKFYKNEDLNERNNFHRWAKVQFGQEVA</sequence>
<protein>
    <submittedName>
        <fullName evidence="2">Uncharacterized protein</fullName>
    </submittedName>
</protein>
<feature type="region of interest" description="Disordered" evidence="1">
    <location>
        <begin position="204"/>
        <end position="241"/>
    </location>
</feature>
<reference evidence="2 3" key="3">
    <citation type="submission" date="2019-11" db="EMBL/GenBank/DDBJ databases">
        <title>A de novo genome assembly of a pear dwarfing rootstock.</title>
        <authorList>
            <person name="Wang F."/>
            <person name="Wang J."/>
            <person name="Li S."/>
            <person name="Zhang Y."/>
            <person name="Fang M."/>
            <person name="Ma L."/>
            <person name="Zhao Y."/>
            <person name="Jiang S."/>
        </authorList>
    </citation>
    <scope>NUCLEOTIDE SEQUENCE [LARGE SCALE GENOMIC DNA]</scope>
    <source>
        <strain evidence="2">S2</strain>
        <tissue evidence="2">Leaf</tissue>
    </source>
</reference>
<organism evidence="2 3">
    <name type="scientific">Pyrus ussuriensis x Pyrus communis</name>
    <dbReference type="NCBI Taxonomy" id="2448454"/>
    <lineage>
        <taxon>Eukaryota</taxon>
        <taxon>Viridiplantae</taxon>
        <taxon>Streptophyta</taxon>
        <taxon>Embryophyta</taxon>
        <taxon>Tracheophyta</taxon>
        <taxon>Spermatophyta</taxon>
        <taxon>Magnoliopsida</taxon>
        <taxon>eudicotyledons</taxon>
        <taxon>Gunneridae</taxon>
        <taxon>Pentapetalae</taxon>
        <taxon>rosids</taxon>
        <taxon>fabids</taxon>
        <taxon>Rosales</taxon>
        <taxon>Rosaceae</taxon>
        <taxon>Amygdaloideae</taxon>
        <taxon>Maleae</taxon>
        <taxon>Pyrus</taxon>
    </lineage>
</organism>
<proteinExistence type="predicted"/>
<reference evidence="3" key="2">
    <citation type="submission" date="2019-10" db="EMBL/GenBank/DDBJ databases">
        <title>A de novo genome assembly of a pear dwarfing rootstock.</title>
        <authorList>
            <person name="Wang F."/>
            <person name="Wang J."/>
            <person name="Li S."/>
            <person name="Zhang Y."/>
            <person name="Fang M."/>
            <person name="Ma L."/>
            <person name="Zhao Y."/>
            <person name="Jiang S."/>
        </authorList>
    </citation>
    <scope>NUCLEOTIDE SEQUENCE [LARGE SCALE GENOMIC DNA]</scope>
</reference>
<gene>
    <name evidence="2" type="ORF">D8674_012818</name>
</gene>
<accession>A0A5N5GN26</accession>
<dbReference type="EMBL" id="SMOL01000401">
    <property type="protein sequence ID" value="KAB2616949.1"/>
    <property type="molecule type" value="Genomic_DNA"/>
</dbReference>
<feature type="compositionally biased region" description="Polar residues" evidence="1">
    <location>
        <begin position="230"/>
        <end position="240"/>
    </location>
</feature>
<evidence type="ECO:0000313" key="3">
    <source>
        <dbReference type="Proteomes" id="UP000327157"/>
    </source>
</evidence>
<evidence type="ECO:0000256" key="1">
    <source>
        <dbReference type="SAM" id="MobiDB-lite"/>
    </source>
</evidence>
<keyword evidence="3" id="KW-1185">Reference proteome</keyword>
<dbReference type="AlphaFoldDB" id="A0A5N5GN26"/>
<evidence type="ECO:0000313" key="2">
    <source>
        <dbReference type="EMBL" id="KAB2616949.1"/>
    </source>
</evidence>
<comment type="caution">
    <text evidence="2">The sequence shown here is derived from an EMBL/GenBank/DDBJ whole genome shotgun (WGS) entry which is preliminary data.</text>
</comment>
<dbReference type="OrthoDB" id="1430630at2759"/>